<dbReference type="EMBL" id="CP111024">
    <property type="protein sequence ID" value="WAR24567.1"/>
    <property type="molecule type" value="Genomic_DNA"/>
</dbReference>
<gene>
    <name evidence="1" type="ORF">MAR_038236</name>
</gene>
<proteinExistence type="predicted"/>
<organism evidence="1 2">
    <name type="scientific">Mya arenaria</name>
    <name type="common">Soft-shell clam</name>
    <dbReference type="NCBI Taxonomy" id="6604"/>
    <lineage>
        <taxon>Eukaryota</taxon>
        <taxon>Metazoa</taxon>
        <taxon>Spiralia</taxon>
        <taxon>Lophotrochozoa</taxon>
        <taxon>Mollusca</taxon>
        <taxon>Bivalvia</taxon>
        <taxon>Autobranchia</taxon>
        <taxon>Heteroconchia</taxon>
        <taxon>Euheterodonta</taxon>
        <taxon>Imparidentia</taxon>
        <taxon>Neoheterodontei</taxon>
        <taxon>Myida</taxon>
        <taxon>Myoidea</taxon>
        <taxon>Myidae</taxon>
        <taxon>Mya</taxon>
    </lineage>
</organism>
<evidence type="ECO:0000313" key="2">
    <source>
        <dbReference type="Proteomes" id="UP001164746"/>
    </source>
</evidence>
<name>A0ABY7FU41_MYAAR</name>
<dbReference type="Proteomes" id="UP001164746">
    <property type="component" value="Chromosome 13"/>
</dbReference>
<sequence>MTHQETSNHLSGDFLILGDSSYIVKDEIYKSLINADPYCQGISSISKKLFEDHIPVGKLDNLSDELKDKLDNMLRTKHNMTTLAAESCIMFLNNKTLNWLNS</sequence>
<protein>
    <submittedName>
        <fullName evidence="1">Uncharacterized protein</fullName>
    </submittedName>
</protein>
<keyword evidence="2" id="KW-1185">Reference proteome</keyword>
<accession>A0ABY7FU41</accession>
<reference evidence="1" key="1">
    <citation type="submission" date="2022-11" db="EMBL/GenBank/DDBJ databases">
        <title>Centuries of genome instability and evolution in soft-shell clam transmissible cancer (bioRxiv).</title>
        <authorList>
            <person name="Hart S.F.M."/>
            <person name="Yonemitsu M.A."/>
            <person name="Giersch R.M."/>
            <person name="Beal B.F."/>
            <person name="Arriagada G."/>
            <person name="Davis B.W."/>
            <person name="Ostrander E.A."/>
            <person name="Goff S.P."/>
            <person name="Metzger M.J."/>
        </authorList>
    </citation>
    <scope>NUCLEOTIDE SEQUENCE</scope>
    <source>
        <strain evidence="1">MELC-2E11</strain>
        <tissue evidence="1">Siphon/mantle</tissue>
    </source>
</reference>
<evidence type="ECO:0000313" key="1">
    <source>
        <dbReference type="EMBL" id="WAR24567.1"/>
    </source>
</evidence>